<name>A0A937FD79_9BACT</name>
<dbReference type="InterPro" id="IPR024047">
    <property type="entry name" value="MM3350-like_sf"/>
</dbReference>
<keyword evidence="3" id="KW-1185">Reference proteome</keyword>
<gene>
    <name evidence="2" type="ORF">JL102_19735</name>
</gene>
<dbReference type="RefSeq" id="WP_202246185.1">
    <property type="nucleotide sequence ID" value="NZ_JAESIY010000012.1"/>
</dbReference>
<organism evidence="2 3">
    <name type="scientific">Fulvivirga sediminis</name>
    <dbReference type="NCBI Taxonomy" id="2803949"/>
    <lineage>
        <taxon>Bacteria</taxon>
        <taxon>Pseudomonadati</taxon>
        <taxon>Bacteroidota</taxon>
        <taxon>Cytophagia</taxon>
        <taxon>Cytophagales</taxon>
        <taxon>Fulvivirgaceae</taxon>
        <taxon>Fulvivirga</taxon>
    </lineage>
</organism>
<dbReference type="InterPro" id="IPR012912">
    <property type="entry name" value="Plasmid_pRiA4b_Orf3-like"/>
</dbReference>
<sequence>MAKIKKLPSSEIYQIEAMIPSWDEQTFEVSTKSPYRILAVRPDMSLHELGLAVLSAFKFDYDHLFGFYENFNNPLKSKVSYEIMEDTYEEDDEFIVLDSSAPVTLNMDDYVVADIFIRKGKRWLMLFDYGEAWHFWLKFIGKEYIIPNKSYPYILKSKYKAPSQYPDDY</sequence>
<dbReference type="EMBL" id="JAESIY010000012">
    <property type="protein sequence ID" value="MBL3658393.1"/>
    <property type="molecule type" value="Genomic_DNA"/>
</dbReference>
<feature type="domain" description="Plasmid pRiA4b Orf3-like" evidence="1">
    <location>
        <begin position="35"/>
        <end position="163"/>
    </location>
</feature>
<protein>
    <recommendedName>
        <fullName evidence="1">Plasmid pRiA4b Orf3-like domain-containing protein</fullName>
    </recommendedName>
</protein>
<reference evidence="2" key="1">
    <citation type="submission" date="2021-01" db="EMBL/GenBank/DDBJ databases">
        <title>Fulvivirga kasyanovii gen. nov., sp nov., a novel member of the phylum Bacteroidetes isolated from seawater in a mussel farm.</title>
        <authorList>
            <person name="Zhao L.-H."/>
            <person name="Wang Z.-J."/>
        </authorList>
    </citation>
    <scope>NUCLEOTIDE SEQUENCE</scope>
    <source>
        <strain evidence="2">2943</strain>
    </source>
</reference>
<dbReference type="AlphaFoldDB" id="A0A937FD79"/>
<dbReference type="Pfam" id="PF07929">
    <property type="entry name" value="PRiA4_ORF3"/>
    <property type="match status" value="1"/>
</dbReference>
<evidence type="ECO:0000313" key="2">
    <source>
        <dbReference type="EMBL" id="MBL3658393.1"/>
    </source>
</evidence>
<dbReference type="Gene3D" id="3.10.290.30">
    <property type="entry name" value="MM3350-like"/>
    <property type="match status" value="1"/>
</dbReference>
<proteinExistence type="predicted"/>
<evidence type="ECO:0000259" key="1">
    <source>
        <dbReference type="Pfam" id="PF07929"/>
    </source>
</evidence>
<evidence type="ECO:0000313" key="3">
    <source>
        <dbReference type="Proteomes" id="UP000659388"/>
    </source>
</evidence>
<comment type="caution">
    <text evidence="2">The sequence shown here is derived from an EMBL/GenBank/DDBJ whole genome shotgun (WGS) entry which is preliminary data.</text>
</comment>
<accession>A0A937FD79</accession>
<dbReference type="Proteomes" id="UP000659388">
    <property type="component" value="Unassembled WGS sequence"/>
</dbReference>
<dbReference type="SUPFAM" id="SSF159941">
    <property type="entry name" value="MM3350-like"/>
    <property type="match status" value="1"/>
</dbReference>